<dbReference type="GO" id="GO:0009307">
    <property type="term" value="P:DNA restriction-modification system"/>
    <property type="evidence" value="ECO:0007669"/>
    <property type="project" value="InterPro"/>
</dbReference>
<keyword evidence="4" id="KW-0808">Transferase</keyword>
<dbReference type="InterPro" id="IPR023095">
    <property type="entry name" value="Ade_MeTrfase_dom_2"/>
</dbReference>
<evidence type="ECO:0000256" key="1">
    <source>
        <dbReference type="ARBA" id="ARBA00006594"/>
    </source>
</evidence>
<dbReference type="PANTHER" id="PTHR30481:SF4">
    <property type="entry name" value="SITE-SPECIFIC DNA-METHYLTRANSFERASE (ADENINE-SPECIFIC)"/>
    <property type="match status" value="1"/>
</dbReference>
<dbReference type="GO" id="GO:0043565">
    <property type="term" value="F:sequence-specific DNA binding"/>
    <property type="evidence" value="ECO:0007669"/>
    <property type="project" value="TreeGrafter"/>
</dbReference>
<dbReference type="EC" id="2.1.1.72" evidence="2"/>
<name>A0A2N9VY73_9HYPH</name>
<comment type="similarity">
    <text evidence="1">Belongs to the N(4)/N(6)-methyltransferase family.</text>
</comment>
<evidence type="ECO:0000256" key="3">
    <source>
        <dbReference type="ARBA" id="ARBA00022603"/>
    </source>
</evidence>
<protein>
    <recommendedName>
        <fullName evidence="2">site-specific DNA-methyltransferase (adenine-specific)</fullName>
        <ecNumber evidence="2">2.1.1.72</ecNumber>
    </recommendedName>
</protein>
<comment type="catalytic activity">
    <reaction evidence="6">
        <text>a 2'-deoxyadenosine in DNA + S-adenosyl-L-methionine = an N(6)-methyl-2'-deoxyadenosine in DNA + S-adenosyl-L-homocysteine + H(+)</text>
        <dbReference type="Rhea" id="RHEA:15197"/>
        <dbReference type="Rhea" id="RHEA-COMP:12418"/>
        <dbReference type="Rhea" id="RHEA-COMP:12419"/>
        <dbReference type="ChEBI" id="CHEBI:15378"/>
        <dbReference type="ChEBI" id="CHEBI:57856"/>
        <dbReference type="ChEBI" id="CHEBI:59789"/>
        <dbReference type="ChEBI" id="CHEBI:90615"/>
        <dbReference type="ChEBI" id="CHEBI:90616"/>
        <dbReference type="EC" id="2.1.1.72"/>
    </reaction>
</comment>
<proteinExistence type="inferred from homology"/>
<evidence type="ECO:0000313" key="8">
    <source>
        <dbReference type="Proteomes" id="UP000232163"/>
    </source>
</evidence>
<keyword evidence="3 7" id="KW-0489">Methyltransferase</keyword>
<dbReference type="GO" id="GO:1904047">
    <property type="term" value="F:S-adenosyl-L-methionine binding"/>
    <property type="evidence" value="ECO:0007669"/>
    <property type="project" value="TreeGrafter"/>
</dbReference>
<dbReference type="EMBL" id="MZMT01000031">
    <property type="protein sequence ID" value="PIO44441.1"/>
    <property type="molecule type" value="Genomic_DNA"/>
</dbReference>
<evidence type="ECO:0000256" key="2">
    <source>
        <dbReference type="ARBA" id="ARBA00011900"/>
    </source>
</evidence>
<dbReference type="Proteomes" id="UP000232163">
    <property type="component" value="Unassembled WGS sequence"/>
</dbReference>
<dbReference type="Gene3D" id="1.10.1020.10">
    <property type="entry name" value="Adenine-specific Methyltransferase, Domain 2"/>
    <property type="match status" value="1"/>
</dbReference>
<sequence>MGGVFFRRKAVPRSEVINDRNGEVVNLFRILQRHYPQFMDTLRFQITSRREFERLKACDAATLTDLERAARFLYLQRLAFGGKVAGQNFGVNYEGPSRFNMNRLAPLLEDAHERLSGVVLENLDWLDFVNRYDRPGTLFYLDPPYWGSEGDYGKQLFGREQFALMAERLGRLKGRFIMSINDVPEIREQFAMFSLQQVSLSYPVATGKGTPALELIITG</sequence>
<evidence type="ECO:0000313" key="7">
    <source>
        <dbReference type="EMBL" id="PIO44441.1"/>
    </source>
</evidence>
<gene>
    <name evidence="7" type="ORF">B5P45_12835</name>
</gene>
<dbReference type="GO" id="GO:0006298">
    <property type="term" value="P:mismatch repair"/>
    <property type="evidence" value="ECO:0007669"/>
    <property type="project" value="TreeGrafter"/>
</dbReference>
<evidence type="ECO:0000256" key="4">
    <source>
        <dbReference type="ARBA" id="ARBA00022679"/>
    </source>
</evidence>
<accession>A0A2N9VY73</accession>
<dbReference type="Pfam" id="PF02086">
    <property type="entry name" value="MethyltransfD12"/>
    <property type="match status" value="1"/>
</dbReference>
<dbReference type="GO" id="GO:0009007">
    <property type="term" value="F:site-specific DNA-methyltransferase (adenine-specific) activity"/>
    <property type="evidence" value="ECO:0007669"/>
    <property type="project" value="UniProtKB-EC"/>
</dbReference>
<dbReference type="Gene3D" id="3.40.50.150">
    <property type="entry name" value="Vaccinia Virus protein VP39"/>
    <property type="match status" value="1"/>
</dbReference>
<dbReference type="SUPFAM" id="SSF53335">
    <property type="entry name" value="S-adenosyl-L-methionine-dependent methyltransferases"/>
    <property type="match status" value="1"/>
</dbReference>
<dbReference type="InterPro" id="IPR012327">
    <property type="entry name" value="MeTrfase_D12"/>
</dbReference>
<organism evidence="7 8">
    <name type="scientific">Phyllobacterium zundukense</name>
    <dbReference type="NCBI Taxonomy" id="1867719"/>
    <lineage>
        <taxon>Bacteria</taxon>
        <taxon>Pseudomonadati</taxon>
        <taxon>Pseudomonadota</taxon>
        <taxon>Alphaproteobacteria</taxon>
        <taxon>Hyphomicrobiales</taxon>
        <taxon>Phyllobacteriaceae</taxon>
        <taxon>Phyllobacterium</taxon>
    </lineage>
</organism>
<evidence type="ECO:0000256" key="6">
    <source>
        <dbReference type="ARBA" id="ARBA00047942"/>
    </source>
</evidence>
<comment type="caution">
    <text evidence="7">The sequence shown here is derived from an EMBL/GenBank/DDBJ whole genome shotgun (WGS) entry which is preliminary data.</text>
</comment>
<dbReference type="InterPro" id="IPR029063">
    <property type="entry name" value="SAM-dependent_MTases_sf"/>
</dbReference>
<reference evidence="8" key="1">
    <citation type="journal article" date="2017" name="Int J Environ Stud">
        <title>Does the Miocene-Pliocene relict legume Oxytropis triphylla form nitrogen-fixing nodules with a combination of bacterial strains?</title>
        <authorList>
            <person name="Safronova V."/>
            <person name="Belimov A."/>
            <person name="Sazanova A."/>
            <person name="Kuznetsova I."/>
            <person name="Popova J."/>
            <person name="Andronov E."/>
            <person name="Verkhozina A."/>
            <person name="Tikhonovich I."/>
        </authorList>
    </citation>
    <scope>NUCLEOTIDE SEQUENCE [LARGE SCALE GENOMIC DNA]</scope>
    <source>
        <strain evidence="8">Tri-38</strain>
    </source>
</reference>
<evidence type="ECO:0000256" key="5">
    <source>
        <dbReference type="ARBA" id="ARBA00022691"/>
    </source>
</evidence>
<keyword evidence="5" id="KW-0949">S-adenosyl-L-methionine</keyword>
<dbReference type="GO" id="GO:0032259">
    <property type="term" value="P:methylation"/>
    <property type="evidence" value="ECO:0007669"/>
    <property type="project" value="UniProtKB-KW"/>
</dbReference>
<dbReference type="PANTHER" id="PTHR30481">
    <property type="entry name" value="DNA ADENINE METHYLASE"/>
    <property type="match status" value="1"/>
</dbReference>
<dbReference type="AlphaFoldDB" id="A0A2N9VY73"/>
<dbReference type="OrthoDB" id="9805629at2"/>
<keyword evidence="8" id="KW-1185">Reference proteome</keyword>